<dbReference type="SUPFAM" id="SSF56655">
    <property type="entry name" value="Carbohydrate phosphatase"/>
    <property type="match status" value="1"/>
</dbReference>
<evidence type="ECO:0000313" key="2">
    <source>
        <dbReference type="EMBL" id="MFB9887083.1"/>
    </source>
</evidence>
<dbReference type="Gene3D" id="3.30.540.10">
    <property type="entry name" value="Fructose-1,6-Bisphosphatase, subunit A, domain 1"/>
    <property type="match status" value="1"/>
</dbReference>
<dbReference type="PANTHER" id="PTHR20854:SF4">
    <property type="entry name" value="INOSITOL-1-MONOPHOSPHATASE-RELATED"/>
    <property type="match status" value="1"/>
</dbReference>
<sequence length="272" mass="30041">MQPMLNIALRAARIASENLARALERLDLIQSEGQDVNKFVAETCERAEQSIARTIVKAYPQHAIYGRQSGKLHTAEQSSREQHIDTEWHILPLDGWLNYSRGLPNFCLALIAKQKGKVEHALVINPMTGEEFTASRGRGAQLNGRRIRVGKVAQLDGALIGHTFDNSISNRHLLTHFLDMQKQLLMSNANLHHGGSPLLEMANLAAGRLDAVVLLNLNELELEAGAMLLQECGALLGDIQGNPSYRQRGHLLAANAKLFKQIVQQLQNVSLS</sequence>
<evidence type="ECO:0000313" key="3">
    <source>
        <dbReference type="Proteomes" id="UP001589628"/>
    </source>
</evidence>
<dbReference type="Pfam" id="PF00459">
    <property type="entry name" value="Inositol_P"/>
    <property type="match status" value="1"/>
</dbReference>
<organism evidence="2 3">
    <name type="scientific">Balneatrix alpica</name>
    <dbReference type="NCBI Taxonomy" id="75684"/>
    <lineage>
        <taxon>Bacteria</taxon>
        <taxon>Pseudomonadati</taxon>
        <taxon>Pseudomonadota</taxon>
        <taxon>Gammaproteobacteria</taxon>
        <taxon>Oceanospirillales</taxon>
        <taxon>Balneatrichaceae</taxon>
        <taxon>Balneatrix</taxon>
    </lineage>
</organism>
<protein>
    <submittedName>
        <fullName evidence="2">Inositol monophosphatase family protein</fullName>
    </submittedName>
</protein>
<evidence type="ECO:0000256" key="1">
    <source>
        <dbReference type="ARBA" id="ARBA00009759"/>
    </source>
</evidence>
<dbReference type="PRINTS" id="PR00377">
    <property type="entry name" value="IMPHPHTASES"/>
</dbReference>
<comment type="caution">
    <text evidence="2">The sequence shown here is derived from an EMBL/GenBank/DDBJ whole genome shotgun (WGS) entry which is preliminary data.</text>
</comment>
<accession>A0ABV5ZEN2</accession>
<comment type="similarity">
    <text evidence="1">Belongs to the inositol monophosphatase superfamily.</text>
</comment>
<keyword evidence="3" id="KW-1185">Reference proteome</keyword>
<reference evidence="2 3" key="1">
    <citation type="submission" date="2024-09" db="EMBL/GenBank/DDBJ databases">
        <authorList>
            <person name="Sun Q."/>
            <person name="Mori K."/>
        </authorList>
    </citation>
    <scope>NUCLEOTIDE SEQUENCE [LARGE SCALE GENOMIC DNA]</scope>
    <source>
        <strain evidence="2 3">ATCC 51285</strain>
    </source>
</reference>
<dbReference type="Gene3D" id="3.40.190.80">
    <property type="match status" value="1"/>
</dbReference>
<proteinExistence type="inferred from homology"/>
<dbReference type="EMBL" id="JBHLZN010000004">
    <property type="protein sequence ID" value="MFB9887083.1"/>
    <property type="molecule type" value="Genomic_DNA"/>
</dbReference>
<dbReference type="InterPro" id="IPR000760">
    <property type="entry name" value="Inositol_monophosphatase-like"/>
</dbReference>
<gene>
    <name evidence="2" type="ORF">ACFFLH_11750</name>
</gene>
<name>A0ABV5ZEN2_9GAMM</name>
<dbReference type="CDD" id="cd01637">
    <property type="entry name" value="IMPase_like"/>
    <property type="match status" value="1"/>
</dbReference>
<dbReference type="PANTHER" id="PTHR20854">
    <property type="entry name" value="INOSITOL MONOPHOSPHATASE"/>
    <property type="match status" value="1"/>
</dbReference>
<dbReference type="RefSeq" id="WP_035461887.1">
    <property type="nucleotide sequence ID" value="NZ_JAUESS010000004.1"/>
</dbReference>
<dbReference type="Proteomes" id="UP001589628">
    <property type="component" value="Unassembled WGS sequence"/>
</dbReference>